<evidence type="ECO:0000256" key="7">
    <source>
        <dbReference type="ARBA" id="ARBA00022691"/>
    </source>
</evidence>
<dbReference type="Pfam" id="PF04452">
    <property type="entry name" value="Methyltrans_RNA"/>
    <property type="match status" value="1"/>
</dbReference>
<dbReference type="EC" id="2.1.1.193" evidence="10"/>
<dbReference type="EMBL" id="MN577572">
    <property type="protein sequence ID" value="QGT50920.1"/>
    <property type="molecule type" value="Genomic_DNA"/>
</dbReference>
<comment type="subcellular location">
    <subcellularLocation>
        <location evidence="1 10">Cytoplasm</location>
    </subcellularLocation>
</comment>
<feature type="domain" description="Ribosomal RNA small subunit methyltransferase E PUA-like" evidence="12">
    <location>
        <begin position="17"/>
        <end position="61"/>
    </location>
</feature>
<evidence type="ECO:0000256" key="2">
    <source>
        <dbReference type="ARBA" id="ARBA00005528"/>
    </source>
</evidence>
<dbReference type="PANTHER" id="PTHR30027:SF3">
    <property type="entry name" value="16S RRNA (URACIL(1498)-N(3))-METHYLTRANSFERASE"/>
    <property type="match status" value="1"/>
</dbReference>
<keyword evidence="7 10" id="KW-0949">S-adenosyl-L-methionine</keyword>
<evidence type="ECO:0000259" key="12">
    <source>
        <dbReference type="Pfam" id="PF20260"/>
    </source>
</evidence>
<comment type="function">
    <text evidence="8 10">Specifically methylates the N3 position of the uracil ring of uridine 1498 (m3U1498) in 16S rRNA. Acts on the fully assembled 30S ribosomal subunit.</text>
</comment>
<comment type="catalytic activity">
    <reaction evidence="9 10">
        <text>uridine(1498) in 16S rRNA + S-adenosyl-L-methionine = N(3)-methyluridine(1498) in 16S rRNA + S-adenosyl-L-homocysteine + H(+)</text>
        <dbReference type="Rhea" id="RHEA:42920"/>
        <dbReference type="Rhea" id="RHEA-COMP:10283"/>
        <dbReference type="Rhea" id="RHEA-COMP:10284"/>
        <dbReference type="ChEBI" id="CHEBI:15378"/>
        <dbReference type="ChEBI" id="CHEBI:57856"/>
        <dbReference type="ChEBI" id="CHEBI:59789"/>
        <dbReference type="ChEBI" id="CHEBI:65315"/>
        <dbReference type="ChEBI" id="CHEBI:74502"/>
        <dbReference type="EC" id="2.1.1.193"/>
    </reaction>
</comment>
<dbReference type="SUPFAM" id="SSF75217">
    <property type="entry name" value="alpha/beta knot"/>
    <property type="match status" value="1"/>
</dbReference>
<reference evidence="13" key="1">
    <citation type="journal article" date="2020" name="J. ISSAAS">
        <title>Lactobacilli and other gastrointestinal microbiota of Peromyscus leucopus, reservoir host for agents of Lyme disease and other zoonoses in North America.</title>
        <authorList>
            <person name="Milovic A."/>
            <person name="Bassam K."/>
            <person name="Shao H."/>
            <person name="Chatzistamou I."/>
            <person name="Tufts D.M."/>
            <person name="Diuk-Wasser M."/>
            <person name="Barbour A.G."/>
        </authorList>
    </citation>
    <scope>NUCLEOTIDE SEQUENCE</scope>
    <source>
        <strain evidence="13">LL30</strain>
    </source>
</reference>
<dbReference type="InterPro" id="IPR046886">
    <property type="entry name" value="RsmE_MTase_dom"/>
</dbReference>
<keyword evidence="3 10" id="KW-0963">Cytoplasm</keyword>
<sequence length="231" mass="25915">MSQYFADIKETEFFLMDAEAHHASAVARHEEGDEILVFDGSGRQFTGRIDRIQKKFVRGTLLKPRATRRPPLELELCFAPNSRTGLEDVLDKGTQLGVAAFRPIITERSEYDVLKKWDGKNDRWRQIMISACKQCDTPFVPEILPPLKFPQAISQEVPSLIAYEAEESHTLFWGMEKLGSPKRVRVFVGPAGGWTDEEIVVAAQYNVLPVTLGVNILRAETACIAVAAKLL</sequence>
<accession>A0A650EME7</accession>
<comment type="similarity">
    <text evidence="2 10">Belongs to the RNA methyltransferase RsmE family.</text>
</comment>
<dbReference type="Gene3D" id="3.40.1280.10">
    <property type="match status" value="1"/>
</dbReference>
<evidence type="ECO:0000256" key="10">
    <source>
        <dbReference type="PIRNR" id="PIRNR015601"/>
    </source>
</evidence>
<evidence type="ECO:0000256" key="8">
    <source>
        <dbReference type="ARBA" id="ARBA00025699"/>
    </source>
</evidence>
<feature type="domain" description="Ribosomal RNA small subunit methyltransferase E methyltransferase" evidence="11">
    <location>
        <begin position="70"/>
        <end position="229"/>
    </location>
</feature>
<evidence type="ECO:0000256" key="4">
    <source>
        <dbReference type="ARBA" id="ARBA00022552"/>
    </source>
</evidence>
<evidence type="ECO:0000256" key="9">
    <source>
        <dbReference type="ARBA" id="ARBA00047944"/>
    </source>
</evidence>
<evidence type="ECO:0000313" key="13">
    <source>
        <dbReference type="EMBL" id="QGT50920.1"/>
    </source>
</evidence>
<dbReference type="InterPro" id="IPR029028">
    <property type="entry name" value="Alpha/beta_knot_MTases"/>
</dbReference>
<keyword evidence="6 10" id="KW-0808">Transferase</keyword>
<dbReference type="InterPro" id="IPR029026">
    <property type="entry name" value="tRNA_m1G_MTases_N"/>
</dbReference>
<dbReference type="InterPro" id="IPR046887">
    <property type="entry name" value="RsmE_PUA-like"/>
</dbReference>
<evidence type="ECO:0000256" key="6">
    <source>
        <dbReference type="ARBA" id="ARBA00022679"/>
    </source>
</evidence>
<organism evidence="13">
    <name type="scientific">uncultured Elusimicrobia bacterium</name>
    <dbReference type="NCBI Taxonomy" id="699876"/>
    <lineage>
        <taxon>Bacteria</taxon>
        <taxon>Pseudomonadati</taxon>
        <taxon>Elusimicrobiota</taxon>
        <taxon>Elusimicrobia</taxon>
        <taxon>environmental samples</taxon>
    </lineage>
</organism>
<evidence type="ECO:0000259" key="11">
    <source>
        <dbReference type="Pfam" id="PF04452"/>
    </source>
</evidence>
<dbReference type="PIRSF" id="PIRSF015601">
    <property type="entry name" value="MTase_slr0722"/>
    <property type="match status" value="1"/>
</dbReference>
<dbReference type="Pfam" id="PF20260">
    <property type="entry name" value="PUA_4"/>
    <property type="match status" value="1"/>
</dbReference>
<dbReference type="SUPFAM" id="SSF88697">
    <property type="entry name" value="PUA domain-like"/>
    <property type="match status" value="1"/>
</dbReference>
<dbReference type="NCBIfam" id="TIGR00046">
    <property type="entry name" value="RsmE family RNA methyltransferase"/>
    <property type="match status" value="1"/>
</dbReference>
<dbReference type="GO" id="GO:0005737">
    <property type="term" value="C:cytoplasm"/>
    <property type="evidence" value="ECO:0007669"/>
    <property type="project" value="UniProtKB-SubCell"/>
</dbReference>
<evidence type="ECO:0000256" key="1">
    <source>
        <dbReference type="ARBA" id="ARBA00004496"/>
    </source>
</evidence>
<name>A0A650EME7_9BACT</name>
<protein>
    <recommendedName>
        <fullName evidence="10">Ribosomal RNA small subunit methyltransferase E</fullName>
        <ecNumber evidence="10">2.1.1.193</ecNumber>
    </recommendedName>
</protein>
<dbReference type="GO" id="GO:0070475">
    <property type="term" value="P:rRNA base methylation"/>
    <property type="evidence" value="ECO:0007669"/>
    <property type="project" value="TreeGrafter"/>
</dbReference>
<evidence type="ECO:0000256" key="5">
    <source>
        <dbReference type="ARBA" id="ARBA00022603"/>
    </source>
</evidence>
<dbReference type="AlphaFoldDB" id="A0A650EME7"/>
<dbReference type="PANTHER" id="PTHR30027">
    <property type="entry name" value="RIBOSOMAL RNA SMALL SUBUNIT METHYLTRANSFERASE E"/>
    <property type="match status" value="1"/>
</dbReference>
<evidence type="ECO:0000256" key="3">
    <source>
        <dbReference type="ARBA" id="ARBA00022490"/>
    </source>
</evidence>
<keyword evidence="4 10" id="KW-0698">rRNA processing</keyword>
<gene>
    <name evidence="13" type="ORF">Elusimicrob2101_1830</name>
</gene>
<proteinExistence type="inferred from homology"/>
<dbReference type="GO" id="GO:0070042">
    <property type="term" value="F:rRNA (uridine-N3-)-methyltransferase activity"/>
    <property type="evidence" value="ECO:0007669"/>
    <property type="project" value="TreeGrafter"/>
</dbReference>
<dbReference type="InterPro" id="IPR006700">
    <property type="entry name" value="RsmE"/>
</dbReference>
<keyword evidence="5 10" id="KW-0489">Methyltransferase</keyword>
<dbReference type="InterPro" id="IPR015947">
    <property type="entry name" value="PUA-like_sf"/>
</dbReference>
<dbReference type="CDD" id="cd18084">
    <property type="entry name" value="RsmE-like"/>
    <property type="match status" value="1"/>
</dbReference>